<organism evidence="2 3">
    <name type="scientific">Podospora aff. communis PSN243</name>
    <dbReference type="NCBI Taxonomy" id="3040156"/>
    <lineage>
        <taxon>Eukaryota</taxon>
        <taxon>Fungi</taxon>
        <taxon>Dikarya</taxon>
        <taxon>Ascomycota</taxon>
        <taxon>Pezizomycotina</taxon>
        <taxon>Sordariomycetes</taxon>
        <taxon>Sordariomycetidae</taxon>
        <taxon>Sordariales</taxon>
        <taxon>Podosporaceae</taxon>
        <taxon>Podospora</taxon>
    </lineage>
</organism>
<feature type="compositionally biased region" description="Low complexity" evidence="1">
    <location>
        <begin position="161"/>
        <end position="174"/>
    </location>
</feature>
<feature type="compositionally biased region" description="Low complexity" evidence="1">
    <location>
        <begin position="549"/>
        <end position="562"/>
    </location>
</feature>
<gene>
    <name evidence="2" type="ORF">QBC34DRAFT_11936</name>
</gene>
<feature type="compositionally biased region" description="Polar residues" evidence="1">
    <location>
        <begin position="568"/>
        <end position="577"/>
    </location>
</feature>
<protein>
    <recommendedName>
        <fullName evidence="4">Ubiquitin carboxyl-terminal hydrolase 19</fullName>
    </recommendedName>
</protein>
<feature type="compositionally biased region" description="Polar residues" evidence="1">
    <location>
        <begin position="591"/>
        <end position="627"/>
    </location>
</feature>
<feature type="compositionally biased region" description="Basic and acidic residues" evidence="1">
    <location>
        <begin position="147"/>
        <end position="160"/>
    </location>
</feature>
<evidence type="ECO:0008006" key="4">
    <source>
        <dbReference type="Google" id="ProtNLM"/>
    </source>
</evidence>
<feature type="region of interest" description="Disordered" evidence="1">
    <location>
        <begin position="142"/>
        <end position="174"/>
    </location>
</feature>
<feature type="compositionally biased region" description="Low complexity" evidence="1">
    <location>
        <begin position="483"/>
        <end position="494"/>
    </location>
</feature>
<feature type="compositionally biased region" description="Basic and acidic residues" evidence="1">
    <location>
        <begin position="454"/>
        <end position="470"/>
    </location>
</feature>
<dbReference type="EMBL" id="MU865913">
    <property type="protein sequence ID" value="KAK4456181.1"/>
    <property type="molecule type" value="Genomic_DNA"/>
</dbReference>
<keyword evidence="3" id="KW-1185">Reference proteome</keyword>
<accession>A0AAV9H8D7</accession>
<feature type="region of interest" description="Disordered" evidence="1">
    <location>
        <begin position="387"/>
        <end position="635"/>
    </location>
</feature>
<evidence type="ECO:0000313" key="3">
    <source>
        <dbReference type="Proteomes" id="UP001321760"/>
    </source>
</evidence>
<name>A0AAV9H8D7_9PEZI</name>
<comment type="caution">
    <text evidence="2">The sequence shown here is derived from an EMBL/GenBank/DDBJ whole genome shotgun (WGS) entry which is preliminary data.</text>
</comment>
<dbReference type="Proteomes" id="UP001321760">
    <property type="component" value="Unassembled WGS sequence"/>
</dbReference>
<reference evidence="2" key="2">
    <citation type="submission" date="2023-05" db="EMBL/GenBank/DDBJ databases">
        <authorList>
            <consortium name="Lawrence Berkeley National Laboratory"/>
            <person name="Steindorff A."/>
            <person name="Hensen N."/>
            <person name="Bonometti L."/>
            <person name="Westerberg I."/>
            <person name="Brannstrom I.O."/>
            <person name="Guillou S."/>
            <person name="Cros-Aarteil S."/>
            <person name="Calhoun S."/>
            <person name="Haridas S."/>
            <person name="Kuo A."/>
            <person name="Mondo S."/>
            <person name="Pangilinan J."/>
            <person name="Riley R."/>
            <person name="Labutti K."/>
            <person name="Andreopoulos B."/>
            <person name="Lipzen A."/>
            <person name="Chen C."/>
            <person name="Yanf M."/>
            <person name="Daum C."/>
            <person name="Ng V."/>
            <person name="Clum A."/>
            <person name="Ohm R."/>
            <person name="Martin F."/>
            <person name="Silar P."/>
            <person name="Natvig D."/>
            <person name="Lalanne C."/>
            <person name="Gautier V."/>
            <person name="Ament-Velasquez S.L."/>
            <person name="Kruys A."/>
            <person name="Hutchinson M.I."/>
            <person name="Powell A.J."/>
            <person name="Barry K."/>
            <person name="Miller A.N."/>
            <person name="Grigoriev I.V."/>
            <person name="Debuchy R."/>
            <person name="Gladieux P."/>
            <person name="Thoren M.H."/>
            <person name="Johannesson H."/>
        </authorList>
    </citation>
    <scope>NUCLEOTIDE SEQUENCE</scope>
    <source>
        <strain evidence="2">PSN243</strain>
    </source>
</reference>
<dbReference type="AlphaFoldDB" id="A0AAV9H8D7"/>
<reference evidence="2" key="1">
    <citation type="journal article" date="2023" name="Mol. Phylogenet. Evol.">
        <title>Genome-scale phylogeny and comparative genomics of the fungal order Sordariales.</title>
        <authorList>
            <person name="Hensen N."/>
            <person name="Bonometti L."/>
            <person name="Westerberg I."/>
            <person name="Brannstrom I.O."/>
            <person name="Guillou S."/>
            <person name="Cros-Aarteil S."/>
            <person name="Calhoun S."/>
            <person name="Haridas S."/>
            <person name="Kuo A."/>
            <person name="Mondo S."/>
            <person name="Pangilinan J."/>
            <person name="Riley R."/>
            <person name="LaButti K."/>
            <person name="Andreopoulos B."/>
            <person name="Lipzen A."/>
            <person name="Chen C."/>
            <person name="Yan M."/>
            <person name="Daum C."/>
            <person name="Ng V."/>
            <person name="Clum A."/>
            <person name="Steindorff A."/>
            <person name="Ohm R.A."/>
            <person name="Martin F."/>
            <person name="Silar P."/>
            <person name="Natvig D.O."/>
            <person name="Lalanne C."/>
            <person name="Gautier V."/>
            <person name="Ament-Velasquez S.L."/>
            <person name="Kruys A."/>
            <person name="Hutchinson M.I."/>
            <person name="Powell A.J."/>
            <person name="Barry K."/>
            <person name="Miller A.N."/>
            <person name="Grigoriev I.V."/>
            <person name="Debuchy R."/>
            <person name="Gladieux P."/>
            <person name="Hiltunen Thoren M."/>
            <person name="Johannesson H."/>
        </authorList>
    </citation>
    <scope>NUCLEOTIDE SEQUENCE</scope>
    <source>
        <strain evidence="2">PSN243</strain>
    </source>
</reference>
<feature type="compositionally biased region" description="Basic and acidic residues" evidence="1">
    <location>
        <begin position="387"/>
        <end position="398"/>
    </location>
</feature>
<evidence type="ECO:0000313" key="2">
    <source>
        <dbReference type="EMBL" id="KAK4456181.1"/>
    </source>
</evidence>
<sequence length="635" mass="67543">MDPRFIVTREEFHDVQMDLKRVHSIQQQQSERIRLLEKRQADDAALKSVWNSPFPSVLGGTPQHGPVHMPQNEVFSDDLDDQSQNLLGSLHLEAEDEPIRRGAASRANSVRFDESALHGAGWGAHSGRHSGDFGPIRPTSGMGGHQMMERSLSHKSDGRHSSAGHSVHSMHSGVSGRVSSLGLDTNFSIGGHEDESPIDMPEPPPGLFVMGSAPSIIRCWLTTNYTSKGLLYAVVCTGSQKSTVEYSLVKDLDLTNNIHRDLDGVHRITLPVFLAEARVTQSNSRSTSPTPQLPSITCSFEVTGMDQQDLTGSGKSIRVFIGSHTLRMHSADLLLSQNSMTLYGSDRDKLSVPFVRPEDDAVFKNLTTANIVPGKVRLNAAAPEFVSGEKTKSPREFEASAASGPEARANGSEGLLSPGSRPDDGAKAAPVSTESDSGGEGEKHTQEAPTEEASGDKDSQALGDGNRREPSVAIRTPWRQTAMGMGSDSGSRDSTPLSGYQPATRVRSMKVLRPTKSSSSSSAKTGAAYEPAPAPRSSGEHRRKTLGESIQQSSTTSSSVSSWGNAKRSMSTSTSGTLAGFGGMGDGRLNSPATSNTEAGKQSSAPRSANNPLGSASAFSWIASNKPKTPATMAD</sequence>
<evidence type="ECO:0000256" key="1">
    <source>
        <dbReference type="SAM" id="MobiDB-lite"/>
    </source>
</evidence>
<proteinExistence type="predicted"/>